<name>A0ABW2BQK3_9HYPH</name>
<sequence>MTDVFQDEGCDVCAREAAAAIDVVLDQRCPELKLAFWRAVERYYRRNTEPDEGPPAAPGVNLADRCPASPR</sequence>
<gene>
    <name evidence="2" type="ORF">ACFQE0_20960</name>
</gene>
<dbReference type="EMBL" id="JBHSWN010000001">
    <property type="protein sequence ID" value="MFC6791850.1"/>
    <property type="molecule type" value="Genomic_DNA"/>
</dbReference>
<accession>A0ABW2BQK3</accession>
<evidence type="ECO:0000313" key="2">
    <source>
        <dbReference type="EMBL" id="MFC6791850.1"/>
    </source>
</evidence>
<feature type="region of interest" description="Disordered" evidence="1">
    <location>
        <begin position="47"/>
        <end position="71"/>
    </location>
</feature>
<dbReference type="RefSeq" id="WP_378973101.1">
    <property type="nucleotide sequence ID" value="NZ_JBHSWN010000001.1"/>
</dbReference>
<keyword evidence="3" id="KW-1185">Reference proteome</keyword>
<evidence type="ECO:0000313" key="3">
    <source>
        <dbReference type="Proteomes" id="UP001596292"/>
    </source>
</evidence>
<evidence type="ECO:0000256" key="1">
    <source>
        <dbReference type="SAM" id="MobiDB-lite"/>
    </source>
</evidence>
<comment type="caution">
    <text evidence="2">The sequence shown here is derived from an EMBL/GenBank/DDBJ whole genome shotgun (WGS) entry which is preliminary data.</text>
</comment>
<protein>
    <submittedName>
        <fullName evidence="2">Uncharacterized protein</fullName>
    </submittedName>
</protein>
<proteinExistence type="predicted"/>
<dbReference type="Proteomes" id="UP001596292">
    <property type="component" value="Unassembled WGS sequence"/>
</dbReference>
<reference evidence="3" key="1">
    <citation type="journal article" date="2019" name="Int. J. Syst. Evol. Microbiol.">
        <title>The Global Catalogue of Microorganisms (GCM) 10K type strain sequencing project: providing services to taxonomists for standard genome sequencing and annotation.</title>
        <authorList>
            <consortium name="The Broad Institute Genomics Platform"/>
            <consortium name="The Broad Institute Genome Sequencing Center for Infectious Disease"/>
            <person name="Wu L."/>
            <person name="Ma J."/>
        </authorList>
    </citation>
    <scope>NUCLEOTIDE SEQUENCE [LARGE SCALE GENOMIC DNA]</scope>
    <source>
        <strain evidence="3">CCUG 48316</strain>
    </source>
</reference>
<organism evidence="2 3">
    <name type="scientific">Methylobacterium komagatae</name>
    <dbReference type="NCBI Taxonomy" id="374425"/>
    <lineage>
        <taxon>Bacteria</taxon>
        <taxon>Pseudomonadati</taxon>
        <taxon>Pseudomonadota</taxon>
        <taxon>Alphaproteobacteria</taxon>
        <taxon>Hyphomicrobiales</taxon>
        <taxon>Methylobacteriaceae</taxon>
        <taxon>Methylobacterium</taxon>
    </lineage>
</organism>